<dbReference type="GO" id="GO:0000287">
    <property type="term" value="F:magnesium ion binding"/>
    <property type="evidence" value="ECO:0007669"/>
    <property type="project" value="TreeGrafter"/>
</dbReference>
<gene>
    <name evidence="7" type="ORF">SSP531S_10510</name>
</gene>
<dbReference type="RefSeq" id="WP_172607592.1">
    <property type="nucleotide sequence ID" value="NZ_BGZL01000002.1"/>
</dbReference>
<dbReference type="Gene3D" id="3.40.50.2000">
    <property type="entry name" value="Glycogen Phosphorylase B"/>
    <property type="match status" value="2"/>
</dbReference>
<reference evidence="7 8" key="1">
    <citation type="submission" date="2018-07" db="EMBL/GenBank/DDBJ databases">
        <title>Whole Genome Shotgun Sequence of Streptomyces spongiicola strain 531S.</title>
        <authorList>
            <person name="Dohra H."/>
            <person name="Kodani S."/>
        </authorList>
    </citation>
    <scope>NUCLEOTIDE SEQUENCE [LARGE SCALE GENOMIC DNA]</scope>
    <source>
        <strain evidence="7 8">531S</strain>
    </source>
</reference>
<feature type="compositionally biased region" description="Low complexity" evidence="5">
    <location>
        <begin position="739"/>
        <end position="749"/>
    </location>
</feature>
<dbReference type="SUPFAM" id="SSF56784">
    <property type="entry name" value="HAD-like"/>
    <property type="match status" value="1"/>
</dbReference>
<dbReference type="NCBIfam" id="TIGR01484">
    <property type="entry name" value="HAD-SF-IIB"/>
    <property type="match status" value="1"/>
</dbReference>
<comment type="catalytic activity">
    <reaction evidence="1">
        <text>[(1-&gt;4)-alpha-D-glucosyl](n) + ADP-alpha-D-glucose = [(1-&gt;4)-alpha-D-glucosyl](n+1) + ADP + H(+)</text>
        <dbReference type="Rhea" id="RHEA:18189"/>
        <dbReference type="Rhea" id="RHEA-COMP:9584"/>
        <dbReference type="Rhea" id="RHEA-COMP:9587"/>
        <dbReference type="ChEBI" id="CHEBI:15378"/>
        <dbReference type="ChEBI" id="CHEBI:15444"/>
        <dbReference type="ChEBI" id="CHEBI:57498"/>
        <dbReference type="ChEBI" id="CHEBI:456216"/>
        <dbReference type="EC" id="2.4.1.21"/>
    </reaction>
</comment>
<dbReference type="Pfam" id="PF13692">
    <property type="entry name" value="Glyco_trans_1_4"/>
    <property type="match status" value="1"/>
</dbReference>
<dbReference type="InterPro" id="IPR023214">
    <property type="entry name" value="HAD_sf"/>
</dbReference>
<accession>A0A388SSU8</accession>
<dbReference type="Proteomes" id="UP000265354">
    <property type="component" value="Unassembled WGS sequence"/>
</dbReference>
<dbReference type="InterPro" id="IPR036412">
    <property type="entry name" value="HAD-like_sf"/>
</dbReference>
<name>A0A388SSU8_9ACTN</name>
<evidence type="ECO:0000256" key="4">
    <source>
        <dbReference type="ARBA" id="ARBA00022679"/>
    </source>
</evidence>
<keyword evidence="3" id="KW-0328">Glycosyltransferase</keyword>
<proteinExistence type="predicted"/>
<dbReference type="EC" id="2.4.1.21" evidence="2"/>
<dbReference type="Pfam" id="PF08323">
    <property type="entry name" value="Glyco_transf_5"/>
    <property type="match status" value="1"/>
</dbReference>
<evidence type="ECO:0000256" key="2">
    <source>
        <dbReference type="ARBA" id="ARBA00012588"/>
    </source>
</evidence>
<protein>
    <recommendedName>
        <fullName evidence="2">starch synthase</fullName>
        <ecNumber evidence="2">2.4.1.21</ecNumber>
    </recommendedName>
</protein>
<evidence type="ECO:0000313" key="8">
    <source>
        <dbReference type="Proteomes" id="UP000265354"/>
    </source>
</evidence>
<feature type="region of interest" description="Disordered" evidence="5">
    <location>
        <begin position="739"/>
        <end position="758"/>
    </location>
</feature>
<feature type="domain" description="Starch synthase catalytic" evidence="6">
    <location>
        <begin position="2"/>
        <end position="158"/>
    </location>
</feature>
<evidence type="ECO:0000256" key="1">
    <source>
        <dbReference type="ARBA" id="ARBA00001478"/>
    </source>
</evidence>
<dbReference type="GO" id="GO:0009011">
    <property type="term" value="F:alpha-1,4-glucan glucosyltransferase (ADP-glucose donor) activity"/>
    <property type="evidence" value="ECO:0007669"/>
    <property type="project" value="UniProtKB-EC"/>
</dbReference>
<evidence type="ECO:0000313" key="7">
    <source>
        <dbReference type="EMBL" id="GBP99656.1"/>
    </source>
</evidence>
<dbReference type="EMBL" id="BGZL01000002">
    <property type="protein sequence ID" value="GBP99656.1"/>
    <property type="molecule type" value="Genomic_DNA"/>
</dbReference>
<dbReference type="SUPFAM" id="SSF53756">
    <property type="entry name" value="UDP-Glycosyltransferase/glycogen phosphorylase"/>
    <property type="match status" value="1"/>
</dbReference>
<dbReference type="Pfam" id="PF08282">
    <property type="entry name" value="Hydrolase_3"/>
    <property type="match status" value="1"/>
</dbReference>
<evidence type="ECO:0000259" key="6">
    <source>
        <dbReference type="Pfam" id="PF08323"/>
    </source>
</evidence>
<comment type="caution">
    <text evidence="7">The sequence shown here is derived from an EMBL/GenBank/DDBJ whole genome shotgun (WGS) entry which is preliminary data.</text>
</comment>
<dbReference type="Gene3D" id="3.40.50.1000">
    <property type="entry name" value="HAD superfamily/HAD-like"/>
    <property type="match status" value="1"/>
</dbReference>
<dbReference type="AlphaFoldDB" id="A0A388SSU8"/>
<dbReference type="Gene3D" id="3.30.1240.10">
    <property type="match status" value="1"/>
</dbReference>
<organism evidence="7 8">
    <name type="scientific">Streptomyces spongiicola</name>
    <dbReference type="NCBI Taxonomy" id="1690221"/>
    <lineage>
        <taxon>Bacteria</taxon>
        <taxon>Bacillati</taxon>
        <taxon>Actinomycetota</taxon>
        <taxon>Actinomycetes</taxon>
        <taxon>Kitasatosporales</taxon>
        <taxon>Streptomycetaceae</taxon>
        <taxon>Streptomyces</taxon>
    </lineage>
</organism>
<dbReference type="InterPro" id="IPR013534">
    <property type="entry name" value="Starch_synth_cat_dom"/>
</dbReference>
<dbReference type="PANTHER" id="PTHR10000">
    <property type="entry name" value="PHOSPHOSERINE PHOSPHATASE"/>
    <property type="match status" value="1"/>
</dbReference>
<evidence type="ECO:0000256" key="5">
    <source>
        <dbReference type="SAM" id="MobiDB-lite"/>
    </source>
</evidence>
<sequence>MHIIAFSFECGGFDNRLMRGGLSPLVWNLSREYAARGHRVSLVTPAHGHIPALRERFDVRELDHRDEHTVPLVLDPKVWPGRPAEISLRLDTRAHLLRLDGVDVYLLSDAFLDLLPDRLYPPPASEGRDLAYLKPLVFQVGGLRFVQRYLADGPAVVHGFEPYYHYLLPAVLAGDDRYRTVSTVAANSPVTQKVYRPQVERLLELFGVRGPDLDALDGPPPAEDSPVATMARALAGTRMHVEYGPDHVGVFPLVVDGADLIDFVSSGQRDHYVTWQDTPFEALFRTLPVARRLRERPDRLLAGGCGIADSWLERAPEAVDRAAVRRSLGLTGSGPVFYHAARYAVHHKGQLELMRAVEEVLAGDPDVGFVIRCSTGGGGTPATVANAAFQQLADRYPGQLHLDWRLADEDTLFAQAVCADFCVFPSKFELDGFLIAQAEAMACGAVPIATAQRVTSHFGHQRPLDDPDATGFSVPGSFRDDDPGLARALAERIRQAVTVFRTAPDTYARLSGNARRLGRSFTWTRSADLRLAAYERLLRGERAQPPVGELVARGWLDALPPAAQAGHRDLVAREARERGDATALARALGCAVDELAPEDRERLLASAHLRGDFARCAELARWAGRPDWQARLADRFRLTGGPDGTSHVRYGHPEADRVELVVEAPSAGAGRGAAEGAGVPAVCATAACAPGASAVASPMAAPSTAGSSTAVASPGAASTAVAGAGAAGAAGAAGTVASATGNRGAAPADPADPRAPLPALESVPETLASDEPAPSPAGAVLRPLTADGDGVFTGTLDGPPVGSHAVAMVTLRSGRVVWDTVPTRAPEFRLVATDLDGTLLRSDLTVSARTRRALERAIASGAHHLVVTGRPAVACREFLNALGYRGLAVCGQGAQLYDAGADRLLSSVSLDVDLARHVVERVEAELGRVELGVVTSPPESRFKVTAGFGERVRHGWDVTTEPGGLWTAPIDKLILHHPHVDEDRLTAVTRRLTGGEVTVVHSVKGMVEVLPAGIDKGTGAARAAELLGLTGADTVAFGDMPNDIPLLAWAARGVAVANAHHDLRAMADEVAPGNDEDGVAAVLERLFAPEGDRP</sequence>
<dbReference type="InterPro" id="IPR006379">
    <property type="entry name" value="HAD-SF_hydro_IIB"/>
</dbReference>
<dbReference type="GO" id="GO:0016791">
    <property type="term" value="F:phosphatase activity"/>
    <property type="evidence" value="ECO:0007669"/>
    <property type="project" value="TreeGrafter"/>
</dbReference>
<keyword evidence="4" id="KW-0808">Transferase</keyword>
<evidence type="ECO:0000256" key="3">
    <source>
        <dbReference type="ARBA" id="ARBA00022676"/>
    </source>
</evidence>
<dbReference type="PANTHER" id="PTHR10000:SF8">
    <property type="entry name" value="HAD SUPERFAMILY HYDROLASE-LIKE, TYPE 3"/>
    <property type="match status" value="1"/>
</dbReference>
<dbReference type="GO" id="GO:0005829">
    <property type="term" value="C:cytosol"/>
    <property type="evidence" value="ECO:0007669"/>
    <property type="project" value="TreeGrafter"/>
</dbReference>